<dbReference type="InterPro" id="IPR050077">
    <property type="entry name" value="LexA_repressor"/>
</dbReference>
<evidence type="ECO:0000313" key="7">
    <source>
        <dbReference type="EMBL" id="BDZ77564.1"/>
    </source>
</evidence>
<evidence type="ECO:0000256" key="4">
    <source>
        <dbReference type="HAMAP-Rule" id="MF_00015"/>
    </source>
</evidence>
<comment type="similarity">
    <text evidence="4">Belongs to the peptidase S24 family.</text>
</comment>
<accession>A0ABM8I3K2</accession>
<comment type="subunit">
    <text evidence="4">Homodimer.</text>
</comment>
<keyword evidence="4" id="KW-0678">Repressor</keyword>
<protein>
    <recommendedName>
        <fullName evidence="4">LexA repressor</fullName>
        <ecNumber evidence="4">3.4.21.88</ecNumber>
    </recommendedName>
</protein>
<feature type="active site" description="For autocatalytic cleavage activity" evidence="4">
    <location>
        <position position="128"/>
    </location>
</feature>
<keyword evidence="4" id="KW-0805">Transcription regulation</keyword>
<sequence length="205" mass="23067">MAQGKISPKQKEILEYIKDQILQRGFPPAVRDICEAVHLKSTSSVHSHLETLEKNGYIRRDPTKPRAIEILDDTFNLTRREVTNVPLIGHVAAGEPILAQENIENYFPIPVEMLPNNNTFMLTVKGESMINAGILDGDYVLVEEQHTAHNGDMVVALIEDGATVKTFYKEEGVIRLQPENDFMDPIIVRDVQILGKVIGVFRFFG</sequence>
<comment type="catalytic activity">
    <reaction evidence="4">
        <text>Hydrolysis of Ala-|-Gly bond in repressor LexA.</text>
        <dbReference type="EC" id="3.4.21.88"/>
    </reaction>
</comment>
<dbReference type="Proteomes" id="UP001305815">
    <property type="component" value="Chromosome"/>
</dbReference>
<evidence type="ECO:0000313" key="8">
    <source>
        <dbReference type="Proteomes" id="UP001305815"/>
    </source>
</evidence>
<dbReference type="EC" id="3.4.21.88" evidence="4"/>
<dbReference type="Pfam" id="PF01726">
    <property type="entry name" value="LexA_DNA_bind"/>
    <property type="match status" value="1"/>
</dbReference>
<reference evidence="8" key="1">
    <citation type="journal article" date="2023" name="Int. J. Syst. Evol. Microbiol.">
        <title>Claveliimonas bilis gen. nov., sp. nov., deoxycholic acid-producing bacteria isolated from human faeces, and reclassification of Sellimonas monacensis Zenner et al. 2021 as Claveliimonas monacensis comb. nov.</title>
        <authorList>
            <person name="Hisatomi A."/>
            <person name="Kastawa N.W.E.P.G."/>
            <person name="Song I."/>
            <person name="Ohkuma M."/>
            <person name="Fukiya S."/>
            <person name="Sakamoto M."/>
        </authorList>
    </citation>
    <scope>NUCLEOTIDE SEQUENCE [LARGE SCALE GENOMIC DNA]</scope>
    <source>
        <strain evidence="8">12BBH14</strain>
    </source>
</reference>
<dbReference type="NCBIfam" id="TIGR00498">
    <property type="entry name" value="lexA"/>
    <property type="match status" value="1"/>
</dbReference>
<comment type="function">
    <text evidence="4">Represses a number of genes involved in the response to DNA damage (SOS response), including recA and lexA. In the presence of single-stranded DNA, RecA interacts with LexA causing an autocatalytic cleavage which disrupts the DNA-binding part of LexA, leading to derepression of the SOS regulon and eventually DNA repair.</text>
</comment>
<keyword evidence="4" id="KW-0235">DNA replication</keyword>
<name>A0ABM8I3K2_9FIRM</name>
<evidence type="ECO:0000259" key="5">
    <source>
        <dbReference type="Pfam" id="PF00717"/>
    </source>
</evidence>
<dbReference type="PANTHER" id="PTHR33516">
    <property type="entry name" value="LEXA REPRESSOR"/>
    <property type="match status" value="1"/>
</dbReference>
<dbReference type="HAMAP" id="MF_00015">
    <property type="entry name" value="LexA"/>
    <property type="match status" value="1"/>
</dbReference>
<evidence type="ECO:0000259" key="6">
    <source>
        <dbReference type="Pfam" id="PF01726"/>
    </source>
</evidence>
<keyword evidence="4" id="KW-0742">SOS response</keyword>
<keyword evidence="1 4" id="KW-0227">DNA damage</keyword>
<proteinExistence type="inferred from homology"/>
<dbReference type="InterPro" id="IPR006200">
    <property type="entry name" value="LexA"/>
</dbReference>
<dbReference type="RefSeq" id="WP_230106142.1">
    <property type="nucleotide sequence ID" value="NZ_AP024845.1"/>
</dbReference>
<keyword evidence="4" id="KW-0068">Autocatalytic cleavage</keyword>
<dbReference type="CDD" id="cd06529">
    <property type="entry name" value="S24_LexA-like"/>
    <property type="match status" value="1"/>
</dbReference>
<keyword evidence="8" id="KW-1185">Reference proteome</keyword>
<keyword evidence="3 4" id="KW-0234">DNA repair</keyword>
<evidence type="ECO:0000256" key="3">
    <source>
        <dbReference type="ARBA" id="ARBA00023204"/>
    </source>
</evidence>
<dbReference type="Pfam" id="PF00717">
    <property type="entry name" value="Peptidase_S24"/>
    <property type="match status" value="1"/>
</dbReference>
<feature type="domain" description="Peptidase S24/S26A/S26B/S26C" evidence="5">
    <location>
        <begin position="86"/>
        <end position="198"/>
    </location>
</feature>
<dbReference type="EMBL" id="AP027742">
    <property type="protein sequence ID" value="BDZ77564.1"/>
    <property type="molecule type" value="Genomic_DNA"/>
</dbReference>
<evidence type="ECO:0000256" key="1">
    <source>
        <dbReference type="ARBA" id="ARBA00022763"/>
    </source>
</evidence>
<keyword evidence="4" id="KW-0238">DNA-binding</keyword>
<dbReference type="InterPro" id="IPR006199">
    <property type="entry name" value="LexA_DNA-bd_dom"/>
</dbReference>
<feature type="DNA-binding region" description="H-T-H motif" evidence="4">
    <location>
        <begin position="30"/>
        <end position="50"/>
    </location>
</feature>
<evidence type="ECO:0000256" key="2">
    <source>
        <dbReference type="ARBA" id="ARBA00022801"/>
    </source>
</evidence>
<dbReference type="InterPro" id="IPR039418">
    <property type="entry name" value="LexA-like"/>
</dbReference>
<dbReference type="InterPro" id="IPR015927">
    <property type="entry name" value="Peptidase_S24_S26A/B/C"/>
</dbReference>
<feature type="site" description="Cleavage; by autolysis" evidence="4">
    <location>
        <begin position="93"/>
        <end position="94"/>
    </location>
</feature>
<keyword evidence="2 4" id="KW-0378">Hydrolase</keyword>
<feature type="active site" description="For autocatalytic cleavage activity" evidence="4">
    <location>
        <position position="165"/>
    </location>
</feature>
<keyword evidence="4" id="KW-0804">Transcription</keyword>
<feature type="domain" description="LexA repressor DNA-binding" evidence="6">
    <location>
        <begin position="5"/>
        <end position="67"/>
    </location>
</feature>
<organism evidence="7 8">
    <name type="scientific">Claveliimonas bilis</name>
    <dbReference type="NCBI Taxonomy" id="3028070"/>
    <lineage>
        <taxon>Bacteria</taxon>
        <taxon>Bacillati</taxon>
        <taxon>Bacillota</taxon>
        <taxon>Clostridia</taxon>
        <taxon>Lachnospirales</taxon>
        <taxon>Lachnospiraceae</taxon>
        <taxon>Claveliimonas</taxon>
    </lineage>
</organism>
<gene>
    <name evidence="4" type="primary">lexA</name>
    <name evidence="7" type="ORF">Lac1_17470</name>
</gene>
<dbReference type="PANTHER" id="PTHR33516:SF2">
    <property type="entry name" value="LEXA REPRESSOR-RELATED"/>
    <property type="match status" value="1"/>
</dbReference>